<dbReference type="EMBL" id="JPVN01000024">
    <property type="protein sequence ID" value="KGR76727.1"/>
    <property type="molecule type" value="Genomic_DNA"/>
</dbReference>
<reference evidence="1 2" key="1">
    <citation type="submission" date="2014-02" db="EMBL/GenBank/DDBJ databases">
        <title>Draft genome sequence of Lysinibacillus manganicus DSM 26584T.</title>
        <authorList>
            <person name="Zhang F."/>
            <person name="Wang G."/>
            <person name="Zhang L."/>
        </authorList>
    </citation>
    <scope>NUCLEOTIDE SEQUENCE [LARGE SCALE GENOMIC DNA]</scope>
    <source>
        <strain evidence="1 2">DSM 26584</strain>
    </source>
</reference>
<dbReference type="SUPFAM" id="SSF82171">
    <property type="entry name" value="DPP6 N-terminal domain-like"/>
    <property type="match status" value="1"/>
</dbReference>
<dbReference type="Gene3D" id="2.120.10.30">
    <property type="entry name" value="TolB, C-terminal domain"/>
    <property type="match status" value="1"/>
</dbReference>
<dbReference type="eggNOG" id="COG0823">
    <property type="taxonomic scope" value="Bacteria"/>
</dbReference>
<keyword evidence="2" id="KW-1185">Reference proteome</keyword>
<evidence type="ECO:0008006" key="3">
    <source>
        <dbReference type="Google" id="ProtNLM"/>
    </source>
</evidence>
<dbReference type="Proteomes" id="UP000030416">
    <property type="component" value="Unassembled WGS sequence"/>
</dbReference>
<dbReference type="STRING" id="1384049.CD29_16410"/>
<evidence type="ECO:0000313" key="1">
    <source>
        <dbReference type="EMBL" id="KGR76727.1"/>
    </source>
</evidence>
<dbReference type="RefSeq" id="WP_036188992.1">
    <property type="nucleotide sequence ID" value="NZ_AVDA01000024.1"/>
</dbReference>
<sequence>MAFKIVYFLIIFTFGFSIHASAEIHEKAAFVRDHHLWIKDGDSEIQITKDHFAYNPQWSKDGRFLGFLKGEEDGSNQHLFIYDTIEKETFQPVSMETTSFKWSPISNVIAFKDQGLLNVTKIKNGRPYGFENVALGVGSYEWYPDGQSFIASSTSNLLPTGWEPVSIYQIPVDAKLDTAKVKTLYTLPKMTDDFFAIDAEDFKWSADGKWVSFMATPTASWSMDSNTLCVLSSDGKVFQMVTKMLGFYDWFKWAPIKNQLAYISGEGRFFVENKNATVKDIPSTRKPTNFTPAGFVDLDIEWFSEDEIIVARAKENKEWKEGPVPTMYTAFYLINIKTGEQKQMTFPKDNEIDTAPQVIDSNVTWLRHSPNQNQYDVWMKPSIHGQERLWLQNVGTAPTFYEKIN</sequence>
<evidence type="ECO:0000313" key="2">
    <source>
        <dbReference type="Proteomes" id="UP000030416"/>
    </source>
</evidence>
<dbReference type="OrthoDB" id="9774911at2"/>
<accession>A0A0A3IPF7</accession>
<dbReference type="AlphaFoldDB" id="A0A0A3IPF7"/>
<name>A0A0A3IPF7_9BACL</name>
<dbReference type="PANTHER" id="PTHR36842:SF1">
    <property type="entry name" value="PROTEIN TOLB"/>
    <property type="match status" value="1"/>
</dbReference>
<proteinExistence type="predicted"/>
<organism evidence="1 2">
    <name type="scientific">Ureibacillus manganicus DSM 26584</name>
    <dbReference type="NCBI Taxonomy" id="1384049"/>
    <lineage>
        <taxon>Bacteria</taxon>
        <taxon>Bacillati</taxon>
        <taxon>Bacillota</taxon>
        <taxon>Bacilli</taxon>
        <taxon>Bacillales</taxon>
        <taxon>Caryophanaceae</taxon>
        <taxon>Ureibacillus</taxon>
    </lineage>
</organism>
<dbReference type="PANTHER" id="PTHR36842">
    <property type="entry name" value="PROTEIN TOLB HOMOLOG"/>
    <property type="match status" value="1"/>
</dbReference>
<comment type="caution">
    <text evidence="1">The sequence shown here is derived from an EMBL/GenBank/DDBJ whole genome shotgun (WGS) entry which is preliminary data.</text>
</comment>
<dbReference type="InterPro" id="IPR011042">
    <property type="entry name" value="6-blade_b-propeller_TolB-like"/>
</dbReference>
<protein>
    <recommendedName>
        <fullName evidence="3">Translocation protein TolB</fullName>
    </recommendedName>
</protein>
<gene>
    <name evidence="1" type="ORF">CD29_16410</name>
</gene>